<protein>
    <submittedName>
        <fullName evidence="9">C-type cytochrome</fullName>
    </submittedName>
</protein>
<feature type="signal peptide" evidence="7">
    <location>
        <begin position="1"/>
        <end position="22"/>
    </location>
</feature>
<accession>A0ABW2RMH3</accession>
<evidence type="ECO:0000313" key="10">
    <source>
        <dbReference type="Proteomes" id="UP001596500"/>
    </source>
</evidence>
<keyword evidence="2 6" id="KW-0349">Heme</keyword>
<evidence type="ECO:0000256" key="4">
    <source>
        <dbReference type="ARBA" id="ARBA00022982"/>
    </source>
</evidence>
<comment type="caution">
    <text evidence="9">The sequence shown here is derived from an EMBL/GenBank/DDBJ whole genome shotgun (WGS) entry which is preliminary data.</text>
</comment>
<dbReference type="EMBL" id="JBHTBW010000046">
    <property type="protein sequence ID" value="MFC7442219.1"/>
    <property type="molecule type" value="Genomic_DNA"/>
</dbReference>
<feature type="chain" id="PRO_5046714677" evidence="7">
    <location>
        <begin position="23"/>
        <end position="107"/>
    </location>
</feature>
<dbReference type="RefSeq" id="WP_379865955.1">
    <property type="nucleotide sequence ID" value="NZ_JBHTBW010000046.1"/>
</dbReference>
<reference evidence="10" key="1">
    <citation type="journal article" date="2019" name="Int. J. Syst. Evol. Microbiol.">
        <title>The Global Catalogue of Microorganisms (GCM) 10K type strain sequencing project: providing services to taxonomists for standard genome sequencing and annotation.</title>
        <authorList>
            <consortium name="The Broad Institute Genomics Platform"/>
            <consortium name="The Broad Institute Genome Sequencing Center for Infectious Disease"/>
            <person name="Wu L."/>
            <person name="Ma J."/>
        </authorList>
    </citation>
    <scope>NUCLEOTIDE SEQUENCE [LARGE SCALE GENOMIC DNA]</scope>
    <source>
        <strain evidence="10">CGMCC 1.12942</strain>
    </source>
</reference>
<keyword evidence="5 6" id="KW-0408">Iron</keyword>
<dbReference type="InterPro" id="IPR036909">
    <property type="entry name" value="Cyt_c-like_dom_sf"/>
</dbReference>
<dbReference type="PANTHER" id="PTHR37823:SF4">
    <property type="entry name" value="MENAQUINOL-CYTOCHROME C REDUCTASE CYTOCHROME B_C SUBUNIT"/>
    <property type="match status" value="1"/>
</dbReference>
<dbReference type="Proteomes" id="UP001596500">
    <property type="component" value="Unassembled WGS sequence"/>
</dbReference>
<keyword evidence="3 6" id="KW-0479">Metal-binding</keyword>
<dbReference type="PANTHER" id="PTHR37823">
    <property type="entry name" value="CYTOCHROME C-553-LIKE"/>
    <property type="match status" value="1"/>
</dbReference>
<name>A0ABW2RMH3_9BACL</name>
<evidence type="ECO:0000256" key="3">
    <source>
        <dbReference type="ARBA" id="ARBA00022723"/>
    </source>
</evidence>
<proteinExistence type="predicted"/>
<organism evidence="9 10">
    <name type="scientific">Laceyella putida</name>
    <dbReference type="NCBI Taxonomy" id="110101"/>
    <lineage>
        <taxon>Bacteria</taxon>
        <taxon>Bacillati</taxon>
        <taxon>Bacillota</taxon>
        <taxon>Bacilli</taxon>
        <taxon>Bacillales</taxon>
        <taxon>Thermoactinomycetaceae</taxon>
        <taxon>Laceyella</taxon>
    </lineage>
</organism>
<dbReference type="PROSITE" id="PS51257">
    <property type="entry name" value="PROKAR_LIPOPROTEIN"/>
    <property type="match status" value="1"/>
</dbReference>
<dbReference type="InterPro" id="IPR051811">
    <property type="entry name" value="Cytochrome_c550/c551-like"/>
</dbReference>
<evidence type="ECO:0000256" key="7">
    <source>
        <dbReference type="SAM" id="SignalP"/>
    </source>
</evidence>
<dbReference type="InterPro" id="IPR009056">
    <property type="entry name" value="Cyt_c-like_dom"/>
</dbReference>
<evidence type="ECO:0000256" key="5">
    <source>
        <dbReference type="ARBA" id="ARBA00023004"/>
    </source>
</evidence>
<keyword evidence="7" id="KW-0732">Signal</keyword>
<keyword evidence="1" id="KW-0813">Transport</keyword>
<evidence type="ECO:0000256" key="6">
    <source>
        <dbReference type="PROSITE-ProRule" id="PRU00433"/>
    </source>
</evidence>
<dbReference type="Gene3D" id="1.10.760.10">
    <property type="entry name" value="Cytochrome c-like domain"/>
    <property type="match status" value="1"/>
</dbReference>
<keyword evidence="4" id="KW-0249">Electron transport</keyword>
<keyword evidence="10" id="KW-1185">Reference proteome</keyword>
<dbReference type="PIRSF" id="PIRSF000025">
    <property type="entry name" value="Cytc_Bsub_c550"/>
    <property type="match status" value="1"/>
</dbReference>
<evidence type="ECO:0000259" key="8">
    <source>
        <dbReference type="PROSITE" id="PS51007"/>
    </source>
</evidence>
<dbReference type="PROSITE" id="PS51007">
    <property type="entry name" value="CYTC"/>
    <property type="match status" value="1"/>
</dbReference>
<evidence type="ECO:0000256" key="2">
    <source>
        <dbReference type="ARBA" id="ARBA00022617"/>
    </source>
</evidence>
<sequence length="107" mass="11363">MKKVGVASLVCLSLLFVVTACQSTGGEKSPAATQTAGPQDVYLQHCANCHGGNLEGGFGPALKKVGSKYAKDEILHIIQKGKGNMPSQDYVDKKDQATLAEWLSQQK</sequence>
<feature type="domain" description="Cytochrome c" evidence="8">
    <location>
        <begin position="32"/>
        <end position="107"/>
    </location>
</feature>
<evidence type="ECO:0000256" key="1">
    <source>
        <dbReference type="ARBA" id="ARBA00022448"/>
    </source>
</evidence>
<gene>
    <name evidence="9" type="ORF">ACFQNG_14085</name>
</gene>
<evidence type="ECO:0000313" key="9">
    <source>
        <dbReference type="EMBL" id="MFC7442219.1"/>
    </source>
</evidence>
<dbReference type="SUPFAM" id="SSF46626">
    <property type="entry name" value="Cytochrome c"/>
    <property type="match status" value="1"/>
</dbReference>
<dbReference type="InterPro" id="IPR012218">
    <property type="entry name" value="Cyt_c_BACSU-c550-type"/>
</dbReference>
<dbReference type="Pfam" id="PF13442">
    <property type="entry name" value="Cytochrome_CBB3"/>
    <property type="match status" value="1"/>
</dbReference>